<dbReference type="Pfam" id="PF14706">
    <property type="entry name" value="Tnp_DNA_bind"/>
    <property type="match status" value="1"/>
</dbReference>
<gene>
    <name evidence="4" type="ORF">ACCI51_15600</name>
</gene>
<dbReference type="InterPro" id="IPR014735">
    <property type="entry name" value="Transposase_Tn5-like_N"/>
</dbReference>
<accession>A0ABV4NSK6</accession>
<evidence type="ECO:0000259" key="3">
    <source>
        <dbReference type="Pfam" id="PF14706"/>
    </source>
</evidence>
<dbReference type="Gene3D" id="1.10.740.10">
    <property type="entry name" value="Transferase Inhibitor Protein From Tn5, Chain"/>
    <property type="match status" value="1"/>
</dbReference>
<dbReference type="InterPro" id="IPR047768">
    <property type="entry name" value="Tn5p-like"/>
</dbReference>
<proteinExistence type="predicted"/>
<dbReference type="EMBL" id="JBGMEL010000017">
    <property type="protein sequence ID" value="MFA0791974.1"/>
    <property type="molecule type" value="Genomic_DNA"/>
</dbReference>
<organism evidence="4 5">
    <name type="scientific">Microbulbifer echini</name>
    <dbReference type="NCBI Taxonomy" id="1529067"/>
    <lineage>
        <taxon>Bacteria</taxon>
        <taxon>Pseudomonadati</taxon>
        <taxon>Pseudomonadota</taxon>
        <taxon>Gammaproteobacteria</taxon>
        <taxon>Cellvibrionales</taxon>
        <taxon>Microbulbiferaceae</taxon>
        <taxon>Microbulbifer</taxon>
    </lineage>
</organism>
<evidence type="ECO:0000313" key="5">
    <source>
        <dbReference type="Proteomes" id="UP001569414"/>
    </source>
</evidence>
<evidence type="ECO:0000259" key="2">
    <source>
        <dbReference type="Pfam" id="PF02281"/>
    </source>
</evidence>
<dbReference type="InterPro" id="IPR054836">
    <property type="entry name" value="Tn5_transposase"/>
</dbReference>
<dbReference type="Pfam" id="PF02281">
    <property type="entry name" value="Dimer_Tnp_Tn5"/>
    <property type="match status" value="1"/>
</dbReference>
<dbReference type="Gene3D" id="3.90.350.10">
    <property type="entry name" value="Transposase Inhibitor Protein From Tn5, Chain A, domain 1"/>
    <property type="match status" value="1"/>
</dbReference>
<name>A0ABV4NSK6_9GAMM</name>
<protein>
    <submittedName>
        <fullName evidence="4">IS4 family transposase</fullName>
    </submittedName>
</protein>
<dbReference type="InterPro" id="IPR003201">
    <property type="entry name" value="Transposase_Tn5"/>
</dbReference>
<dbReference type="InterPro" id="IPR038215">
    <property type="entry name" value="TN5-like_N_sf"/>
</dbReference>
<feature type="domain" description="Transposase Tn5 dimerisation" evidence="2">
    <location>
        <begin position="358"/>
        <end position="448"/>
    </location>
</feature>
<keyword evidence="5" id="KW-1185">Reference proteome</keyword>
<dbReference type="RefSeq" id="WP_371844396.1">
    <property type="nucleotide sequence ID" value="NZ_JBGMEL010000017.1"/>
</dbReference>
<dbReference type="PANTHER" id="PTHR37319:SF1">
    <property type="entry name" value="TRANSPOSASE TN5 DIMERISATION DOMAIN-CONTAINING PROTEIN"/>
    <property type="match status" value="1"/>
</dbReference>
<evidence type="ECO:0000259" key="1">
    <source>
        <dbReference type="Pfam" id="PF01609"/>
    </source>
</evidence>
<dbReference type="InterPro" id="IPR014737">
    <property type="entry name" value="Transposase_Tn5-like_C"/>
</dbReference>
<sequence>MQDWVRDEVKNQVMGDTRLNKRLSNILSNLSSDPKSSIPCANKSWAETFAAYRFIENDKVSFDSIMSGHKSATLERIKVQPVVLIPQDTTFLNFATDLESKEMGTLRRKETNQQLLHTSIAITPSRNNLGIIEGSMWQRDKESSANSRYTKSIQDKESRRWLDHYESACEIQERCPETTIVSIADREGDIHEWFQLAEDQNEQRRASYIVRAKANRSLEIEGEDKTLLWDYLTKQKSIGKYSVGIPKRNREPEREAKVSVSIAEVRLQGKGKSKRPLSIYAVFAKELSPPEGKKGIEWMLLTDLAVEDFKQARMIIEWYRSRWEIETYFRVVKGGCQIESNRFRTEQRMLNCIAIYMIIGWRLHSMTTRARTLPDTSCTKVYSEKEWRMIWIMRDKTTPPNEPPSMRAITRMLAGLGGFLGRKGDGEPGVKTVWQGYTKLLHYMEAAEILTGVK</sequence>
<dbReference type="InterPro" id="IPR012337">
    <property type="entry name" value="RNaseH-like_sf"/>
</dbReference>
<feature type="domain" description="Transposase IS4-like" evidence="1">
    <location>
        <begin position="202"/>
        <end position="350"/>
    </location>
</feature>
<dbReference type="Pfam" id="PF01609">
    <property type="entry name" value="DDE_Tnp_1"/>
    <property type="match status" value="1"/>
</dbReference>
<reference evidence="4 5" key="1">
    <citation type="submission" date="2024-08" db="EMBL/GenBank/DDBJ databases">
        <authorList>
            <person name="Ishaq N."/>
        </authorList>
    </citation>
    <scope>NUCLEOTIDE SEQUENCE [LARGE SCALE GENOMIC DNA]</scope>
    <source>
        <strain evidence="4 5">JCM 30400</strain>
    </source>
</reference>
<feature type="domain" description="Transposase Tn5-like N-terminal" evidence="3">
    <location>
        <begin position="1"/>
        <end position="60"/>
    </location>
</feature>
<dbReference type="SUPFAM" id="SSF53098">
    <property type="entry name" value="Ribonuclease H-like"/>
    <property type="match status" value="1"/>
</dbReference>
<dbReference type="NCBIfam" id="NF033590">
    <property type="entry name" value="transpos_IS4_3"/>
    <property type="match status" value="1"/>
</dbReference>
<comment type="caution">
    <text evidence="4">The sequence shown here is derived from an EMBL/GenBank/DDBJ whole genome shotgun (WGS) entry which is preliminary data.</text>
</comment>
<dbReference type="PANTHER" id="PTHR37319">
    <property type="entry name" value="TRANSPOSASE"/>
    <property type="match status" value="1"/>
</dbReference>
<dbReference type="Gene3D" id="1.10.246.40">
    <property type="entry name" value="Tn5 transposase, domain 1"/>
    <property type="match status" value="1"/>
</dbReference>
<evidence type="ECO:0000313" key="4">
    <source>
        <dbReference type="EMBL" id="MFA0791974.1"/>
    </source>
</evidence>
<dbReference type="InterPro" id="IPR002559">
    <property type="entry name" value="Transposase_11"/>
</dbReference>
<dbReference type="Proteomes" id="UP001569414">
    <property type="component" value="Unassembled WGS sequence"/>
</dbReference>